<keyword evidence="1" id="KW-0472">Membrane</keyword>
<keyword evidence="1" id="KW-1133">Transmembrane helix</keyword>
<evidence type="ECO:0000313" key="2">
    <source>
        <dbReference type="EMBL" id="KAK8997457.1"/>
    </source>
</evidence>
<evidence type="ECO:0000256" key="1">
    <source>
        <dbReference type="SAM" id="Phobius"/>
    </source>
</evidence>
<organism evidence="2 3">
    <name type="scientific">Hibiscus sabdariffa</name>
    <name type="common">roselle</name>
    <dbReference type="NCBI Taxonomy" id="183260"/>
    <lineage>
        <taxon>Eukaryota</taxon>
        <taxon>Viridiplantae</taxon>
        <taxon>Streptophyta</taxon>
        <taxon>Embryophyta</taxon>
        <taxon>Tracheophyta</taxon>
        <taxon>Spermatophyta</taxon>
        <taxon>Magnoliopsida</taxon>
        <taxon>eudicotyledons</taxon>
        <taxon>Gunneridae</taxon>
        <taxon>Pentapetalae</taxon>
        <taxon>rosids</taxon>
        <taxon>malvids</taxon>
        <taxon>Malvales</taxon>
        <taxon>Malvaceae</taxon>
        <taxon>Malvoideae</taxon>
        <taxon>Hibiscus</taxon>
    </lineage>
</organism>
<gene>
    <name evidence="2" type="ORF">V6N11_020935</name>
</gene>
<name>A0ABR2QA82_9ROSI</name>
<dbReference type="Proteomes" id="UP001396334">
    <property type="component" value="Unassembled WGS sequence"/>
</dbReference>
<proteinExistence type="predicted"/>
<protein>
    <submittedName>
        <fullName evidence="2">Uncharacterized protein</fullName>
    </submittedName>
</protein>
<accession>A0ABR2QA82</accession>
<comment type="caution">
    <text evidence="2">The sequence shown here is derived from an EMBL/GenBank/DDBJ whole genome shotgun (WGS) entry which is preliminary data.</text>
</comment>
<feature type="transmembrane region" description="Helical" evidence="1">
    <location>
        <begin position="30"/>
        <end position="48"/>
    </location>
</feature>
<sequence>MQTIINVAKSSLFLPVSYVEIVSRRVLIEFWQMMVLLIYAVASLPCIIPGPQKHVHVGHWPMFQLYFVQEAPSSGPCRMLM</sequence>
<dbReference type="EMBL" id="JBBPBN010000043">
    <property type="protein sequence ID" value="KAK8997457.1"/>
    <property type="molecule type" value="Genomic_DNA"/>
</dbReference>
<evidence type="ECO:0000313" key="3">
    <source>
        <dbReference type="Proteomes" id="UP001396334"/>
    </source>
</evidence>
<keyword evidence="3" id="KW-1185">Reference proteome</keyword>
<reference evidence="2 3" key="1">
    <citation type="journal article" date="2024" name="G3 (Bethesda)">
        <title>Genome assembly of Hibiscus sabdariffa L. provides insights into metabolisms of medicinal natural products.</title>
        <authorList>
            <person name="Kim T."/>
        </authorList>
    </citation>
    <scope>NUCLEOTIDE SEQUENCE [LARGE SCALE GENOMIC DNA]</scope>
    <source>
        <strain evidence="2">TK-2024</strain>
        <tissue evidence="2">Old leaves</tissue>
    </source>
</reference>
<keyword evidence="1" id="KW-0812">Transmembrane</keyword>